<evidence type="ECO:0000256" key="6">
    <source>
        <dbReference type="PROSITE-ProRule" id="PRU00108"/>
    </source>
</evidence>
<dbReference type="InterPro" id="IPR020479">
    <property type="entry name" value="HD_metazoa"/>
</dbReference>
<evidence type="ECO:0000256" key="1">
    <source>
        <dbReference type="ARBA" id="ARBA00004123"/>
    </source>
</evidence>
<keyword evidence="5 6" id="KW-0539">Nucleus</keyword>
<proteinExistence type="inferred from homology"/>
<comment type="similarity">
    <text evidence="8">Belongs to the Antp homeobox family.</text>
</comment>
<feature type="compositionally biased region" description="Low complexity" evidence="9">
    <location>
        <begin position="189"/>
        <end position="210"/>
    </location>
</feature>
<evidence type="ECO:0000256" key="2">
    <source>
        <dbReference type="ARBA" id="ARBA00022473"/>
    </source>
</evidence>
<feature type="compositionally biased region" description="Acidic residues" evidence="9">
    <location>
        <begin position="288"/>
        <end position="297"/>
    </location>
</feature>
<protein>
    <recommendedName>
        <fullName evidence="10">Homeobox domain-containing protein</fullName>
    </recommendedName>
</protein>
<evidence type="ECO:0000313" key="11">
    <source>
        <dbReference type="EMBL" id="CAL7952300.1"/>
    </source>
</evidence>
<dbReference type="InterPro" id="IPR017970">
    <property type="entry name" value="Homeobox_CS"/>
</dbReference>
<feature type="compositionally biased region" description="Low complexity" evidence="9">
    <location>
        <begin position="156"/>
        <end position="167"/>
    </location>
</feature>
<keyword evidence="4 6" id="KW-0371">Homeobox</keyword>
<dbReference type="PROSITE" id="PS00027">
    <property type="entry name" value="HOMEOBOX_1"/>
    <property type="match status" value="1"/>
</dbReference>
<gene>
    <name evidence="11" type="ORF">XYLVIOL_LOCUS10989</name>
</gene>
<dbReference type="InterPro" id="IPR001356">
    <property type="entry name" value="HD"/>
</dbReference>
<evidence type="ECO:0000259" key="10">
    <source>
        <dbReference type="PROSITE" id="PS50071"/>
    </source>
</evidence>
<keyword evidence="12" id="KW-1185">Reference proteome</keyword>
<dbReference type="SUPFAM" id="SSF46689">
    <property type="entry name" value="Homeodomain-like"/>
    <property type="match status" value="1"/>
</dbReference>
<dbReference type="PANTHER" id="PTHR45771:SF14">
    <property type="entry name" value="HOMEOTIC PROTEIN DEFORMED"/>
    <property type="match status" value="1"/>
</dbReference>
<evidence type="ECO:0000256" key="9">
    <source>
        <dbReference type="SAM" id="MobiDB-lite"/>
    </source>
</evidence>
<dbReference type="PRINTS" id="PR00024">
    <property type="entry name" value="HOMEOBOX"/>
</dbReference>
<dbReference type="InterPro" id="IPR009057">
    <property type="entry name" value="Homeodomain-like_sf"/>
</dbReference>
<name>A0ABP1PGF3_XYLVO</name>
<evidence type="ECO:0000256" key="8">
    <source>
        <dbReference type="RuleBase" id="RU004442"/>
    </source>
</evidence>
<evidence type="ECO:0000256" key="7">
    <source>
        <dbReference type="RuleBase" id="RU000682"/>
    </source>
</evidence>
<feature type="DNA-binding region" description="Homeobox" evidence="6">
    <location>
        <begin position="340"/>
        <end position="399"/>
    </location>
</feature>
<dbReference type="SMART" id="SM00389">
    <property type="entry name" value="HOX"/>
    <property type="match status" value="1"/>
</dbReference>
<reference evidence="11 12" key="1">
    <citation type="submission" date="2024-08" db="EMBL/GenBank/DDBJ databases">
        <authorList>
            <person name="Will J Nash"/>
            <person name="Angela Man"/>
            <person name="Seanna McTaggart"/>
            <person name="Kendall Baker"/>
            <person name="Tom Barker"/>
            <person name="Leah Catchpole"/>
            <person name="Alex Durrant"/>
            <person name="Karim Gharbi"/>
            <person name="Naomi Irish"/>
            <person name="Gemy Kaithakottil"/>
            <person name="Debby Ku"/>
            <person name="Aaliyah Providence"/>
            <person name="Felix Shaw"/>
            <person name="David Swarbreck"/>
            <person name="Chris Watkins"/>
            <person name="Ann M. McCartney"/>
            <person name="Giulio Formenti"/>
            <person name="Alice Mouton"/>
            <person name="Noel Vella"/>
            <person name="Bjorn M von Reumont"/>
            <person name="Adriana Vella"/>
            <person name="Wilfried Haerty"/>
        </authorList>
    </citation>
    <scope>NUCLEOTIDE SEQUENCE [LARGE SCALE GENOMIC DNA]</scope>
</reference>
<dbReference type="InterPro" id="IPR001827">
    <property type="entry name" value="Homeobox_Antennapedia_CS"/>
</dbReference>
<comment type="subcellular location">
    <subcellularLocation>
        <location evidence="1 6 7">Nucleus</location>
    </subcellularLocation>
</comment>
<feature type="region of interest" description="Disordered" evidence="9">
    <location>
        <begin position="1"/>
        <end position="27"/>
    </location>
</feature>
<feature type="region of interest" description="Disordered" evidence="9">
    <location>
        <begin position="517"/>
        <end position="544"/>
    </location>
</feature>
<dbReference type="InterPro" id="IPR017995">
    <property type="entry name" value="Homeobox_antennapedia"/>
</dbReference>
<feature type="compositionally biased region" description="Acidic residues" evidence="9">
    <location>
        <begin position="269"/>
        <end position="280"/>
    </location>
</feature>
<evidence type="ECO:0000313" key="12">
    <source>
        <dbReference type="Proteomes" id="UP001642520"/>
    </source>
</evidence>
<accession>A0ABP1PGF3</accession>
<dbReference type="Pfam" id="PF00046">
    <property type="entry name" value="Homeodomain"/>
    <property type="match status" value="1"/>
</dbReference>
<evidence type="ECO:0000256" key="3">
    <source>
        <dbReference type="ARBA" id="ARBA00023125"/>
    </source>
</evidence>
<feature type="region of interest" description="Disordered" evidence="9">
    <location>
        <begin position="397"/>
        <end position="467"/>
    </location>
</feature>
<feature type="region of interest" description="Disordered" evidence="9">
    <location>
        <begin position="142"/>
        <end position="297"/>
    </location>
</feature>
<feature type="compositionally biased region" description="Low complexity" evidence="9">
    <location>
        <begin position="437"/>
        <end position="453"/>
    </location>
</feature>
<dbReference type="Proteomes" id="UP001642520">
    <property type="component" value="Unassembled WGS sequence"/>
</dbReference>
<dbReference type="EMBL" id="CAXAJV020001301">
    <property type="protein sequence ID" value="CAL7952300.1"/>
    <property type="molecule type" value="Genomic_DNA"/>
</dbReference>
<feature type="compositionally biased region" description="Gly residues" evidence="9">
    <location>
        <begin position="454"/>
        <end position="464"/>
    </location>
</feature>
<keyword evidence="2" id="KW-0217">Developmental protein</keyword>
<dbReference type="PROSITE" id="PS50071">
    <property type="entry name" value="HOMEOBOX_2"/>
    <property type="match status" value="1"/>
</dbReference>
<sequence>MSSFLMNPSAAGGYHHHQHQQAATSHHLAATSVMVDPKFPPSEEYSQSNYIPSTGADFFPATGGGHHLNHPQSHQLQYGYHQHHHQAASTPYGASSAVQLNGGYAGYGGYYGPHHPHHQVHAVHHASLHPHHHAVGALAMPPEAQQPPLTCPSSMQNQQQPQQQQPPVSASTVLGSTPLSPGIMQNHVQPPDSLQHHQQPSQQQQQPPHDGNACSPPSSGQLHRDNSPDLQQQPPAAQQPQHIQTAQQQTQQQQQSQQQSQQQHHVDDGSDQDDMEDDQMMDGSPGMMDEEEEDEENGDRVIYPWMKKIHVAGVEGSRLTRPDLCLVLAANGSYQPGMEPKRQRTAYTRHQILELEKEFHYNRYLTRRRRIEIAHTLVLSERQIKIWFQNRRMKWKKDNKLPNTKNVRRKNVNGQSAPPPAKPGKTPATRSKLATGNNNSQRKNNNNSPSSGIDAGGGGGGMETGVGLTDMSDVHAVNAALPHASVVHPSFQGHPHPLAHLQAQLSHHHVAGMMEGPTGGPLGHIGSGSISPLAPATSPSGLSQVSVPIPPPAIKSDYGLTAL</sequence>
<organism evidence="11 12">
    <name type="scientific">Xylocopa violacea</name>
    <name type="common">Violet carpenter bee</name>
    <name type="synonym">Apis violacea</name>
    <dbReference type="NCBI Taxonomy" id="135666"/>
    <lineage>
        <taxon>Eukaryota</taxon>
        <taxon>Metazoa</taxon>
        <taxon>Ecdysozoa</taxon>
        <taxon>Arthropoda</taxon>
        <taxon>Hexapoda</taxon>
        <taxon>Insecta</taxon>
        <taxon>Pterygota</taxon>
        <taxon>Neoptera</taxon>
        <taxon>Endopterygota</taxon>
        <taxon>Hymenoptera</taxon>
        <taxon>Apocrita</taxon>
        <taxon>Aculeata</taxon>
        <taxon>Apoidea</taxon>
        <taxon>Anthophila</taxon>
        <taxon>Apidae</taxon>
        <taxon>Xylocopa</taxon>
        <taxon>Xylocopa</taxon>
    </lineage>
</organism>
<dbReference type="CDD" id="cd00086">
    <property type="entry name" value="homeodomain"/>
    <property type="match status" value="1"/>
</dbReference>
<feature type="domain" description="Homeobox" evidence="10">
    <location>
        <begin position="338"/>
        <end position="398"/>
    </location>
</feature>
<evidence type="ECO:0000256" key="5">
    <source>
        <dbReference type="ARBA" id="ARBA00023242"/>
    </source>
</evidence>
<dbReference type="PROSITE" id="PS00032">
    <property type="entry name" value="ANTENNAPEDIA"/>
    <property type="match status" value="1"/>
</dbReference>
<feature type="compositionally biased region" description="Low complexity" evidence="9">
    <location>
        <begin position="231"/>
        <end position="263"/>
    </location>
</feature>
<dbReference type="InterPro" id="IPR050609">
    <property type="entry name" value="Antp_homeobox_Deformed_sf"/>
</dbReference>
<dbReference type="Gene3D" id="1.10.10.60">
    <property type="entry name" value="Homeodomain-like"/>
    <property type="match status" value="1"/>
</dbReference>
<feature type="compositionally biased region" description="Polar residues" evidence="9">
    <location>
        <begin position="168"/>
        <end position="179"/>
    </location>
</feature>
<dbReference type="PANTHER" id="PTHR45771">
    <property type="entry name" value="HOMEOTIC PROTEIN DEFORMED"/>
    <property type="match status" value="1"/>
</dbReference>
<comment type="caution">
    <text evidence="11">The sequence shown here is derived from an EMBL/GenBank/DDBJ whole genome shotgun (WGS) entry which is preliminary data.</text>
</comment>
<dbReference type="PRINTS" id="PR00025">
    <property type="entry name" value="ANTENNAPEDIA"/>
</dbReference>
<evidence type="ECO:0000256" key="4">
    <source>
        <dbReference type="ARBA" id="ARBA00023155"/>
    </source>
</evidence>
<feature type="compositionally biased region" description="Gly residues" evidence="9">
    <location>
        <begin position="517"/>
        <end position="526"/>
    </location>
</feature>
<keyword evidence="3 6" id="KW-0238">DNA-binding</keyword>